<keyword evidence="4" id="KW-0564">Palmitate</keyword>
<proteinExistence type="predicted"/>
<keyword evidence="8" id="KW-1185">Reference proteome</keyword>
<organism evidence="7 8">
    <name type="scientific">Cohnella yongneupensis</name>
    <dbReference type="NCBI Taxonomy" id="425006"/>
    <lineage>
        <taxon>Bacteria</taxon>
        <taxon>Bacillati</taxon>
        <taxon>Bacillota</taxon>
        <taxon>Bacilli</taxon>
        <taxon>Bacillales</taxon>
        <taxon>Paenibacillaceae</taxon>
        <taxon>Cohnella</taxon>
    </lineage>
</organism>
<reference evidence="8" key="1">
    <citation type="journal article" date="2019" name="Int. J. Syst. Evol. Microbiol.">
        <title>The Global Catalogue of Microorganisms (GCM) 10K type strain sequencing project: providing services to taxonomists for standard genome sequencing and annotation.</title>
        <authorList>
            <consortium name="The Broad Institute Genomics Platform"/>
            <consortium name="The Broad Institute Genome Sequencing Center for Infectious Disease"/>
            <person name="Wu L."/>
            <person name="Ma J."/>
        </authorList>
    </citation>
    <scope>NUCLEOTIDE SEQUENCE [LARGE SCALE GENOMIC DNA]</scope>
    <source>
        <strain evidence="8">CGMCC 1.18578</strain>
    </source>
</reference>
<evidence type="ECO:0000256" key="4">
    <source>
        <dbReference type="ARBA" id="ARBA00023139"/>
    </source>
</evidence>
<evidence type="ECO:0000256" key="6">
    <source>
        <dbReference type="SAM" id="SignalP"/>
    </source>
</evidence>
<name>A0ABW0QST0_9BACL</name>
<feature type="chain" id="PRO_5046281184" evidence="6">
    <location>
        <begin position="24"/>
        <end position="418"/>
    </location>
</feature>
<comment type="caution">
    <text evidence="7">The sequence shown here is derived from an EMBL/GenBank/DDBJ whole genome shotgun (WGS) entry which is preliminary data.</text>
</comment>
<evidence type="ECO:0000256" key="1">
    <source>
        <dbReference type="ARBA" id="ARBA00022475"/>
    </source>
</evidence>
<dbReference type="InterPro" id="IPR006059">
    <property type="entry name" value="SBP"/>
</dbReference>
<dbReference type="InterPro" id="IPR050490">
    <property type="entry name" value="Bact_solute-bd_prot1"/>
</dbReference>
<keyword evidence="2 6" id="KW-0732">Signal</keyword>
<dbReference type="PROSITE" id="PS51257">
    <property type="entry name" value="PROKAR_LIPOPROTEIN"/>
    <property type="match status" value="1"/>
</dbReference>
<keyword evidence="5" id="KW-0449">Lipoprotein</keyword>
<dbReference type="PANTHER" id="PTHR43649:SF33">
    <property type="entry name" value="POLYGALACTURONAN_RHAMNOGALACTURONAN-BINDING PROTEIN YTCQ"/>
    <property type="match status" value="1"/>
</dbReference>
<feature type="signal peptide" evidence="6">
    <location>
        <begin position="1"/>
        <end position="23"/>
    </location>
</feature>
<dbReference type="RefSeq" id="WP_378109668.1">
    <property type="nucleotide sequence ID" value="NZ_JBHSNC010000001.1"/>
</dbReference>
<dbReference type="Gene3D" id="3.40.190.10">
    <property type="entry name" value="Periplasmic binding protein-like II"/>
    <property type="match status" value="1"/>
</dbReference>
<dbReference type="EMBL" id="JBHSNC010000001">
    <property type="protein sequence ID" value="MFC5527865.1"/>
    <property type="molecule type" value="Genomic_DNA"/>
</dbReference>
<evidence type="ECO:0000256" key="2">
    <source>
        <dbReference type="ARBA" id="ARBA00022729"/>
    </source>
</evidence>
<dbReference type="Pfam" id="PF01547">
    <property type="entry name" value="SBP_bac_1"/>
    <property type="match status" value="1"/>
</dbReference>
<dbReference type="SUPFAM" id="SSF53850">
    <property type="entry name" value="Periplasmic binding protein-like II"/>
    <property type="match status" value="1"/>
</dbReference>
<keyword evidence="1" id="KW-1003">Cell membrane</keyword>
<accession>A0ABW0QST0</accession>
<evidence type="ECO:0000256" key="3">
    <source>
        <dbReference type="ARBA" id="ARBA00023136"/>
    </source>
</evidence>
<evidence type="ECO:0000313" key="7">
    <source>
        <dbReference type="EMBL" id="MFC5527865.1"/>
    </source>
</evidence>
<gene>
    <name evidence="7" type="ORF">ACFPQ4_00100</name>
</gene>
<protein>
    <submittedName>
        <fullName evidence="7">ABC transporter substrate-binding protein</fullName>
    </submittedName>
</protein>
<keyword evidence="3" id="KW-0472">Membrane</keyword>
<evidence type="ECO:0000313" key="8">
    <source>
        <dbReference type="Proteomes" id="UP001596108"/>
    </source>
</evidence>
<sequence length="418" mass="45574">MKRKWKYSAPLLLALCLALVLTACGGKNNNAGTAQPSASASAATGQKATITMGFWGTAQDLKTYQTAADNISKTYPNITLKIKQYPSSDQFWNQLPGEIAAGVAPDFIKLTNEGSYEYIQKGMFAQLDDLAAQGKLDMSRFTKTSLDVWKVDGKQYGIPNSVMPGMFFINEDMWKKAGLGAYPTTWDEVKAAAQKLTTKDVKGIVINIDPFHITNYIKTYGGGWNYGKSINSPENVKALQTIFDMYSAGVAVTPKSLGYGWDGEVFANGKAVMTTGGYWYKSFLKGAAPNLKYVALPVPKGTTEGSTMISDGYVVLKDAKDKLAAAQAAYYMTNDATQTEFMENGLNSAVASLSPKYFELNPEFKPVEPALKTATDFAYPAETRKFKDELVTQLENTLLGGAKQTPQQILDAIQAQFK</sequence>
<evidence type="ECO:0000256" key="5">
    <source>
        <dbReference type="ARBA" id="ARBA00023288"/>
    </source>
</evidence>
<dbReference type="PANTHER" id="PTHR43649">
    <property type="entry name" value="ARABINOSE-BINDING PROTEIN-RELATED"/>
    <property type="match status" value="1"/>
</dbReference>
<dbReference type="CDD" id="cd13585">
    <property type="entry name" value="PBP2_TMBP_like"/>
    <property type="match status" value="1"/>
</dbReference>
<dbReference type="Proteomes" id="UP001596108">
    <property type="component" value="Unassembled WGS sequence"/>
</dbReference>